<dbReference type="GO" id="GO:0034236">
    <property type="term" value="F:protein kinase A catalytic subunit binding"/>
    <property type="evidence" value="ECO:0007669"/>
    <property type="project" value="TreeGrafter"/>
</dbReference>
<dbReference type="GO" id="GO:0004862">
    <property type="term" value="F:cAMP-dependent protein kinase inhibitor activity"/>
    <property type="evidence" value="ECO:0007669"/>
    <property type="project" value="TreeGrafter"/>
</dbReference>
<evidence type="ECO:0000259" key="2">
    <source>
        <dbReference type="PROSITE" id="PS50042"/>
    </source>
</evidence>
<feature type="domain" description="Cyclic nucleotide-binding" evidence="2">
    <location>
        <begin position="250"/>
        <end position="296"/>
    </location>
</feature>
<feature type="domain" description="Cyclic nucleotide-binding" evidence="2">
    <location>
        <begin position="81"/>
        <end position="229"/>
    </location>
</feature>
<feature type="region of interest" description="Disordered" evidence="1">
    <location>
        <begin position="1"/>
        <end position="26"/>
    </location>
</feature>
<dbReference type="InterPro" id="IPR014710">
    <property type="entry name" value="RmlC-like_jellyroll"/>
</dbReference>
<dbReference type="AlphaFoldDB" id="W4GHU3"/>
<name>W4GHU3_APHAT</name>
<dbReference type="InterPro" id="IPR018488">
    <property type="entry name" value="cNMP-bd_CS"/>
</dbReference>
<dbReference type="PANTHER" id="PTHR11635">
    <property type="entry name" value="CAMP-DEPENDENT PROTEIN KINASE REGULATORY CHAIN"/>
    <property type="match status" value="1"/>
</dbReference>
<dbReference type="Gene3D" id="2.60.120.10">
    <property type="entry name" value="Jelly Rolls"/>
    <property type="match status" value="2"/>
</dbReference>
<dbReference type="VEuPathDB" id="FungiDB:H257_07339"/>
<evidence type="ECO:0000313" key="3">
    <source>
        <dbReference type="EMBL" id="ETV79285.1"/>
    </source>
</evidence>
<evidence type="ECO:0000256" key="1">
    <source>
        <dbReference type="SAM" id="MobiDB-lite"/>
    </source>
</evidence>
<protein>
    <recommendedName>
        <fullName evidence="2">Cyclic nucleotide-binding domain-containing protein</fullName>
    </recommendedName>
</protein>
<dbReference type="PANTHER" id="PTHR11635:SF152">
    <property type="entry name" value="CAMP-DEPENDENT PROTEIN KINASE TYPE I REGULATORY SUBUNIT-RELATED"/>
    <property type="match status" value="1"/>
</dbReference>
<feature type="compositionally biased region" description="Basic residues" evidence="1">
    <location>
        <begin position="1"/>
        <end position="12"/>
    </location>
</feature>
<feature type="domain" description="Cyclic nucleotide-binding" evidence="2">
    <location>
        <begin position="375"/>
        <end position="420"/>
    </location>
</feature>
<dbReference type="SUPFAM" id="SSF51206">
    <property type="entry name" value="cAMP-binding domain-like"/>
    <property type="match status" value="2"/>
</dbReference>
<feature type="compositionally biased region" description="Basic and acidic residues" evidence="1">
    <location>
        <begin position="603"/>
        <end position="615"/>
    </location>
</feature>
<feature type="region of interest" description="Disordered" evidence="1">
    <location>
        <begin position="600"/>
        <end position="647"/>
    </location>
</feature>
<sequence>MTSHRGSRVKLHTMRDVPPSSSRRLLGSNQRLVTTQPNIPQLSSDAQMLMKVLGKRPDMRTVEEIDMMFEWVLKNGSTNKLFSGIQDVICKTICREMTLYTAPPNSVICYQGDFGDVFYIIISGQVGLYVEEHDKKQSKPFEDDLKQLMQSALLDDMSSSHATTSDRHFVGHNPHLPKQFGKFIRFIGSGGTFGELAVMEPTAQRTCTVVSTTLTSFICLKRAAYQRLVRASNGDTVGFTQYEFLEDLFYFDSWSHGDVQRFSNKLRQVTVAADSFLLRHGNEANVMYFIYSGIVQESMPMVCLMDEHGVAIKYTPVDEKSKKAGKERASNNGAPSTLIIQQQQSPHSDATTTPDHVVQGVPLSELKRKRVSVEIALYEEHDICGEHALVYNQTHSKVDLRAVTDVKALVMDRSTWLDVFLVDRLESVVAALALFKQVAQARDHWRDTRLAIAVSHPRLLFTISTRAMMRHAHVLCGWCGSGDHNTADSRCSKVIAAKEKADIRKKRKGLSDKQKSEQLALERRRVLHAKSTLKPEHVTNPPSLKMRFRVAATAIVSSVQIHNATLRLLTPREQILKDWQVAANNQTRICESHGFVTTPKLQVPDDVRKKGEARPPTHPSSTPPPRPRALRPSYLPEDDNDIGLDDVHHGMGAIAPIPLSMQNNLSKDNMTAQFRFNLVQQLKKVQSVEGYHATRAQVLDELSTPPTNESPRPRRPKVPRNRQRRRGPQSTRVFRRVDRMLKKLWPAEHRLPQVEDSLKDITIRHED</sequence>
<gene>
    <name evidence="3" type="ORF">H257_07339</name>
</gene>
<proteinExistence type="predicted"/>
<organism evidence="3">
    <name type="scientific">Aphanomyces astaci</name>
    <name type="common">Crayfish plague agent</name>
    <dbReference type="NCBI Taxonomy" id="112090"/>
    <lineage>
        <taxon>Eukaryota</taxon>
        <taxon>Sar</taxon>
        <taxon>Stramenopiles</taxon>
        <taxon>Oomycota</taxon>
        <taxon>Saprolegniomycetes</taxon>
        <taxon>Saprolegniales</taxon>
        <taxon>Verrucalvaceae</taxon>
        <taxon>Aphanomyces</taxon>
    </lineage>
</organism>
<feature type="region of interest" description="Disordered" evidence="1">
    <location>
        <begin position="696"/>
        <end position="735"/>
    </location>
</feature>
<dbReference type="GeneID" id="20809335"/>
<feature type="compositionally biased region" description="Pro residues" evidence="1">
    <location>
        <begin position="616"/>
        <end position="627"/>
    </location>
</feature>
<dbReference type="PROSITE" id="PS00888">
    <property type="entry name" value="CNMP_BINDING_1"/>
    <property type="match status" value="1"/>
</dbReference>
<dbReference type="GO" id="GO:0030552">
    <property type="term" value="F:cAMP binding"/>
    <property type="evidence" value="ECO:0007669"/>
    <property type="project" value="TreeGrafter"/>
</dbReference>
<dbReference type="GO" id="GO:0005829">
    <property type="term" value="C:cytosol"/>
    <property type="evidence" value="ECO:0007669"/>
    <property type="project" value="TreeGrafter"/>
</dbReference>
<dbReference type="GO" id="GO:0005952">
    <property type="term" value="C:cAMP-dependent protein kinase complex"/>
    <property type="evidence" value="ECO:0007669"/>
    <property type="project" value="InterPro"/>
</dbReference>
<dbReference type="InterPro" id="IPR018490">
    <property type="entry name" value="cNMP-bd_dom_sf"/>
</dbReference>
<dbReference type="InterPro" id="IPR000595">
    <property type="entry name" value="cNMP-bd_dom"/>
</dbReference>
<dbReference type="CDD" id="cd00038">
    <property type="entry name" value="CAP_ED"/>
    <property type="match status" value="2"/>
</dbReference>
<reference evidence="3" key="1">
    <citation type="submission" date="2013-12" db="EMBL/GenBank/DDBJ databases">
        <title>The Genome Sequence of Aphanomyces astaci APO3.</title>
        <authorList>
            <consortium name="The Broad Institute Genomics Platform"/>
            <person name="Russ C."/>
            <person name="Tyler B."/>
            <person name="van West P."/>
            <person name="Dieguez-Uribeondo J."/>
            <person name="Young S.K."/>
            <person name="Zeng Q."/>
            <person name="Gargeya S."/>
            <person name="Fitzgerald M."/>
            <person name="Abouelleil A."/>
            <person name="Alvarado L."/>
            <person name="Chapman S.B."/>
            <person name="Gainer-Dewar J."/>
            <person name="Goldberg J."/>
            <person name="Griggs A."/>
            <person name="Gujja S."/>
            <person name="Hansen M."/>
            <person name="Howarth C."/>
            <person name="Imamovic A."/>
            <person name="Ireland A."/>
            <person name="Larimer J."/>
            <person name="McCowan C."/>
            <person name="Murphy C."/>
            <person name="Pearson M."/>
            <person name="Poon T.W."/>
            <person name="Priest M."/>
            <person name="Roberts A."/>
            <person name="Saif S."/>
            <person name="Shea T."/>
            <person name="Sykes S."/>
            <person name="Wortman J."/>
            <person name="Nusbaum C."/>
            <person name="Birren B."/>
        </authorList>
    </citation>
    <scope>NUCLEOTIDE SEQUENCE [LARGE SCALE GENOMIC DNA]</scope>
    <source>
        <strain evidence="3">APO3</strain>
    </source>
</reference>
<feature type="compositionally biased region" description="Basic residues" evidence="1">
    <location>
        <begin position="713"/>
        <end position="727"/>
    </location>
</feature>
<dbReference type="PROSITE" id="PS50042">
    <property type="entry name" value="CNMP_BINDING_3"/>
    <property type="match status" value="3"/>
</dbReference>
<dbReference type="EMBL" id="KI913128">
    <property type="protein sequence ID" value="ETV79285.1"/>
    <property type="molecule type" value="Genomic_DNA"/>
</dbReference>
<dbReference type="InterPro" id="IPR050503">
    <property type="entry name" value="cAMP-dep_PK_reg_su-like"/>
</dbReference>
<accession>W4GHU3</accession>
<dbReference type="OrthoDB" id="2021138at2759"/>
<dbReference type="RefSeq" id="XP_009831126.1">
    <property type="nucleotide sequence ID" value="XM_009832824.1"/>
</dbReference>